<evidence type="ECO:0000256" key="4">
    <source>
        <dbReference type="ARBA" id="ARBA00023163"/>
    </source>
</evidence>
<protein>
    <submittedName>
        <fullName evidence="7">CRP/FNR family transcriptional regulator, anaerobic regulatory protein</fullName>
    </submittedName>
</protein>
<evidence type="ECO:0000313" key="7">
    <source>
        <dbReference type="EMBL" id="SDP12664.1"/>
    </source>
</evidence>
<dbReference type="AlphaFoldDB" id="A0A1H0Q5R2"/>
<keyword evidence="1" id="KW-0805">Transcription regulation</keyword>
<dbReference type="InterPro" id="IPR014710">
    <property type="entry name" value="RmlC-like_jellyroll"/>
</dbReference>
<dbReference type="Pfam" id="PF00027">
    <property type="entry name" value="cNMP_binding"/>
    <property type="match status" value="1"/>
</dbReference>
<dbReference type="Gene3D" id="1.10.10.10">
    <property type="entry name" value="Winged helix-like DNA-binding domain superfamily/Winged helix DNA-binding domain"/>
    <property type="match status" value="1"/>
</dbReference>
<dbReference type="PROSITE" id="PS51063">
    <property type="entry name" value="HTH_CRP_2"/>
    <property type="match status" value="1"/>
</dbReference>
<dbReference type="InterPro" id="IPR018490">
    <property type="entry name" value="cNMP-bd_dom_sf"/>
</dbReference>
<dbReference type="SUPFAM" id="SSF51206">
    <property type="entry name" value="cAMP-binding domain-like"/>
    <property type="match status" value="1"/>
</dbReference>
<dbReference type="EMBL" id="FNIZ01000012">
    <property type="protein sequence ID" value="SDP12664.1"/>
    <property type="molecule type" value="Genomic_DNA"/>
</dbReference>
<keyword evidence="4" id="KW-0804">Transcription</keyword>
<evidence type="ECO:0000313" key="8">
    <source>
        <dbReference type="Proteomes" id="UP000198860"/>
    </source>
</evidence>
<dbReference type="PROSITE" id="PS50042">
    <property type="entry name" value="CNMP_BINDING_3"/>
    <property type="match status" value="1"/>
</dbReference>
<dbReference type="PRINTS" id="PR00034">
    <property type="entry name" value="HTHCRP"/>
</dbReference>
<accession>A0A1H0Q5R2</accession>
<dbReference type="STRING" id="240303.SAMN05421677_11268"/>
<sequence>MDKQTLLSEVNLFEELTKEELMDVDAISEMKKVGKGEVILSPEHPAEHLYILKKGQIRLYRTNQEGKQFTLDILKDGNLFGEASTLTLTDYEMYAEAMTDTYVCLMSREEFERFMEKYPKITLRLVQLLSSKLNDFYRRSEKIALGEVRERILYLLLMLSEKSGRRHYGWQTVEMKLTHQDIATMIGATRETTSAEISRLKKEGYLKKDQVLSIDAEKAKTHLGLVIT</sequence>
<evidence type="ECO:0000256" key="3">
    <source>
        <dbReference type="ARBA" id="ARBA00023159"/>
    </source>
</evidence>
<keyword evidence="8" id="KW-1185">Reference proteome</keyword>
<dbReference type="InterPro" id="IPR012318">
    <property type="entry name" value="HTH_CRP"/>
</dbReference>
<dbReference type="CDD" id="cd00038">
    <property type="entry name" value="CAP_ED"/>
    <property type="match status" value="1"/>
</dbReference>
<dbReference type="GO" id="GO:0005829">
    <property type="term" value="C:cytosol"/>
    <property type="evidence" value="ECO:0007669"/>
    <property type="project" value="TreeGrafter"/>
</dbReference>
<dbReference type="GO" id="GO:0003677">
    <property type="term" value="F:DNA binding"/>
    <property type="evidence" value="ECO:0007669"/>
    <property type="project" value="UniProtKB-KW"/>
</dbReference>
<dbReference type="InterPro" id="IPR036388">
    <property type="entry name" value="WH-like_DNA-bd_sf"/>
</dbReference>
<dbReference type="GO" id="GO:0003700">
    <property type="term" value="F:DNA-binding transcription factor activity"/>
    <property type="evidence" value="ECO:0007669"/>
    <property type="project" value="TreeGrafter"/>
</dbReference>
<evidence type="ECO:0000256" key="2">
    <source>
        <dbReference type="ARBA" id="ARBA00023125"/>
    </source>
</evidence>
<reference evidence="8" key="1">
    <citation type="submission" date="2016-10" db="EMBL/GenBank/DDBJ databases">
        <authorList>
            <person name="Varghese N."/>
            <person name="Submissions S."/>
        </authorList>
    </citation>
    <scope>NUCLEOTIDE SEQUENCE [LARGE SCALE GENOMIC DNA]</scope>
    <source>
        <strain evidence="8">CGMCC 1.3703</strain>
    </source>
</reference>
<dbReference type="InterPro" id="IPR050397">
    <property type="entry name" value="Env_Response_Regulators"/>
</dbReference>
<dbReference type="Pfam" id="PF13545">
    <property type="entry name" value="HTH_Crp_2"/>
    <property type="match status" value="1"/>
</dbReference>
<dbReference type="InterPro" id="IPR036390">
    <property type="entry name" value="WH_DNA-bd_sf"/>
</dbReference>
<dbReference type="Proteomes" id="UP000198860">
    <property type="component" value="Unassembled WGS sequence"/>
</dbReference>
<dbReference type="InterPro" id="IPR000595">
    <property type="entry name" value="cNMP-bd_dom"/>
</dbReference>
<dbReference type="SUPFAM" id="SSF46785">
    <property type="entry name" value="Winged helix' DNA-binding domain"/>
    <property type="match status" value="1"/>
</dbReference>
<dbReference type="PANTHER" id="PTHR24567">
    <property type="entry name" value="CRP FAMILY TRANSCRIPTIONAL REGULATORY PROTEIN"/>
    <property type="match status" value="1"/>
</dbReference>
<proteinExistence type="predicted"/>
<feature type="domain" description="HTH crp-type" evidence="6">
    <location>
        <begin position="146"/>
        <end position="218"/>
    </location>
</feature>
<dbReference type="Gene3D" id="2.60.120.10">
    <property type="entry name" value="Jelly Rolls"/>
    <property type="match status" value="1"/>
</dbReference>
<evidence type="ECO:0000259" key="5">
    <source>
        <dbReference type="PROSITE" id="PS50042"/>
    </source>
</evidence>
<organism evidence="7 8">
    <name type="scientific">Halobacillus aidingensis</name>
    <dbReference type="NCBI Taxonomy" id="240303"/>
    <lineage>
        <taxon>Bacteria</taxon>
        <taxon>Bacillati</taxon>
        <taxon>Bacillota</taxon>
        <taxon>Bacilli</taxon>
        <taxon>Bacillales</taxon>
        <taxon>Bacillaceae</taxon>
        <taxon>Halobacillus</taxon>
    </lineage>
</organism>
<evidence type="ECO:0000256" key="1">
    <source>
        <dbReference type="ARBA" id="ARBA00023015"/>
    </source>
</evidence>
<dbReference type="RefSeq" id="WP_089652891.1">
    <property type="nucleotide sequence ID" value="NZ_FNIZ01000012.1"/>
</dbReference>
<keyword evidence="3" id="KW-0010">Activator</keyword>
<keyword evidence="2" id="KW-0238">DNA-binding</keyword>
<dbReference type="OrthoDB" id="9812325at2"/>
<name>A0A1H0Q5R2_HALAD</name>
<evidence type="ECO:0000259" key="6">
    <source>
        <dbReference type="PROSITE" id="PS51063"/>
    </source>
</evidence>
<gene>
    <name evidence="7" type="ORF">SAMN05421677_11268</name>
</gene>
<feature type="domain" description="Cyclic nucleotide-binding" evidence="5">
    <location>
        <begin position="12"/>
        <end position="132"/>
    </location>
</feature>
<dbReference type="PANTHER" id="PTHR24567:SF68">
    <property type="entry name" value="DNA-BINDING TRANSCRIPTIONAL DUAL REGULATOR CRP"/>
    <property type="match status" value="1"/>
</dbReference>
<dbReference type="SMART" id="SM00100">
    <property type="entry name" value="cNMP"/>
    <property type="match status" value="1"/>
</dbReference>